<feature type="compositionally biased region" description="Gly residues" evidence="1">
    <location>
        <begin position="57"/>
        <end position="66"/>
    </location>
</feature>
<name>A0A835PSZ0_VANPL</name>
<evidence type="ECO:0000313" key="2">
    <source>
        <dbReference type="EMBL" id="KAG0459756.1"/>
    </source>
</evidence>
<evidence type="ECO:0000256" key="1">
    <source>
        <dbReference type="SAM" id="MobiDB-lite"/>
    </source>
</evidence>
<dbReference type="PANTHER" id="PTHR33730">
    <property type="entry name" value="OS05G0542732 PROTEIN-RELATED"/>
    <property type="match status" value="1"/>
</dbReference>
<dbReference type="AlphaFoldDB" id="A0A835PSZ0"/>
<feature type="compositionally biased region" description="Polar residues" evidence="1">
    <location>
        <begin position="1"/>
        <end position="17"/>
    </location>
</feature>
<evidence type="ECO:0000313" key="3">
    <source>
        <dbReference type="Proteomes" id="UP000639772"/>
    </source>
</evidence>
<sequence length="106" mass="11252">MAGLQRSTETFRRSGSSGLVWEDLHLPGGMNKPKQEEEEEAAGPNKAPGMMRRNRSTGGGGGGGRGYRTDQVAPAVDPPSPKVSCCGFCGDFSKNGEVNRKGKARR</sequence>
<dbReference type="InterPro" id="IPR031421">
    <property type="entry name" value="DUF4666"/>
</dbReference>
<gene>
    <name evidence="2" type="ORF">HPP92_022884</name>
</gene>
<accession>A0A835PSZ0</accession>
<dbReference type="EMBL" id="JADCNM010000012">
    <property type="protein sequence ID" value="KAG0459756.1"/>
    <property type="molecule type" value="Genomic_DNA"/>
</dbReference>
<organism evidence="2 3">
    <name type="scientific">Vanilla planifolia</name>
    <name type="common">Vanilla</name>
    <dbReference type="NCBI Taxonomy" id="51239"/>
    <lineage>
        <taxon>Eukaryota</taxon>
        <taxon>Viridiplantae</taxon>
        <taxon>Streptophyta</taxon>
        <taxon>Embryophyta</taxon>
        <taxon>Tracheophyta</taxon>
        <taxon>Spermatophyta</taxon>
        <taxon>Magnoliopsida</taxon>
        <taxon>Liliopsida</taxon>
        <taxon>Asparagales</taxon>
        <taxon>Orchidaceae</taxon>
        <taxon>Vanilloideae</taxon>
        <taxon>Vanilleae</taxon>
        <taxon>Vanilla</taxon>
    </lineage>
</organism>
<comment type="caution">
    <text evidence="2">The sequence shown here is derived from an EMBL/GenBank/DDBJ whole genome shotgun (WGS) entry which is preliminary data.</text>
</comment>
<protein>
    <submittedName>
        <fullName evidence="2">Uncharacterized protein</fullName>
    </submittedName>
</protein>
<feature type="region of interest" description="Disordered" evidence="1">
    <location>
        <begin position="1"/>
        <end position="80"/>
    </location>
</feature>
<dbReference type="Proteomes" id="UP000639772">
    <property type="component" value="Chromosome 12"/>
</dbReference>
<dbReference type="PANTHER" id="PTHR33730:SF4">
    <property type="entry name" value="OS05G0542732 PROTEIN"/>
    <property type="match status" value="1"/>
</dbReference>
<proteinExistence type="predicted"/>
<dbReference type="Pfam" id="PF15697">
    <property type="entry name" value="DUF4666"/>
    <property type="match status" value="1"/>
</dbReference>
<dbReference type="OrthoDB" id="689003at2759"/>
<reference evidence="2 3" key="1">
    <citation type="journal article" date="2020" name="Nat. Food">
        <title>A phased Vanilla planifolia genome enables genetic improvement of flavour and production.</title>
        <authorList>
            <person name="Hasing T."/>
            <person name="Tang H."/>
            <person name="Brym M."/>
            <person name="Khazi F."/>
            <person name="Huang T."/>
            <person name="Chambers A.H."/>
        </authorList>
    </citation>
    <scope>NUCLEOTIDE SEQUENCE [LARGE SCALE GENOMIC DNA]</scope>
    <source>
        <tissue evidence="2">Leaf</tissue>
    </source>
</reference>